<dbReference type="Proteomes" id="UP001183246">
    <property type="component" value="Unassembled WGS sequence"/>
</dbReference>
<dbReference type="EC" id="2.1.-.-" evidence="3"/>
<reference evidence="4" key="1">
    <citation type="submission" date="2023-07" db="EMBL/GenBank/DDBJ databases">
        <title>30 novel species of actinomycetes from the DSMZ collection.</title>
        <authorList>
            <person name="Nouioui I."/>
        </authorList>
    </citation>
    <scope>NUCLEOTIDE SEQUENCE [LARGE SCALE GENOMIC DNA]</scope>
    <source>
        <strain evidence="4">DSM 44938</strain>
    </source>
</reference>
<evidence type="ECO:0000259" key="2">
    <source>
        <dbReference type="Pfam" id="PF13649"/>
    </source>
</evidence>
<accession>A0ABU2MVJ9</accession>
<keyword evidence="4" id="KW-1185">Reference proteome</keyword>
<dbReference type="InterPro" id="IPR041698">
    <property type="entry name" value="Methyltransf_25"/>
</dbReference>
<dbReference type="GO" id="GO:0008168">
    <property type="term" value="F:methyltransferase activity"/>
    <property type="evidence" value="ECO:0007669"/>
    <property type="project" value="UniProtKB-KW"/>
</dbReference>
<dbReference type="Gene3D" id="3.40.50.150">
    <property type="entry name" value="Vaccinia Virus protein VP39"/>
    <property type="match status" value="1"/>
</dbReference>
<feature type="region of interest" description="Disordered" evidence="1">
    <location>
        <begin position="100"/>
        <end position="122"/>
    </location>
</feature>
<dbReference type="SUPFAM" id="SSF53335">
    <property type="entry name" value="S-adenosyl-L-methionine-dependent methyltransferases"/>
    <property type="match status" value="1"/>
</dbReference>
<feature type="domain" description="Methyltransferase" evidence="2">
    <location>
        <begin position="6"/>
        <end position="46"/>
    </location>
</feature>
<gene>
    <name evidence="3" type="ORF">RM590_21300</name>
</gene>
<comment type="caution">
    <text evidence="3">The sequence shown here is derived from an EMBL/GenBank/DDBJ whole genome shotgun (WGS) entry which is preliminary data.</text>
</comment>
<organism evidence="3 4">
    <name type="scientific">Streptomyces litchfieldiae</name>
    <dbReference type="NCBI Taxonomy" id="3075543"/>
    <lineage>
        <taxon>Bacteria</taxon>
        <taxon>Bacillati</taxon>
        <taxon>Actinomycetota</taxon>
        <taxon>Actinomycetes</taxon>
        <taxon>Kitasatosporales</taxon>
        <taxon>Streptomycetaceae</taxon>
        <taxon>Streptomyces</taxon>
    </lineage>
</organism>
<dbReference type="GO" id="GO:0032259">
    <property type="term" value="P:methylation"/>
    <property type="evidence" value="ECO:0007669"/>
    <property type="project" value="UniProtKB-KW"/>
</dbReference>
<evidence type="ECO:0000313" key="4">
    <source>
        <dbReference type="Proteomes" id="UP001183246"/>
    </source>
</evidence>
<keyword evidence="3" id="KW-0808">Transferase</keyword>
<name>A0ABU2MVJ9_9ACTN</name>
<dbReference type="CDD" id="cd02440">
    <property type="entry name" value="AdoMet_MTases"/>
    <property type="match status" value="1"/>
</dbReference>
<feature type="compositionally biased region" description="Basic and acidic residues" evidence="1">
    <location>
        <begin position="113"/>
        <end position="122"/>
    </location>
</feature>
<dbReference type="EMBL" id="JAVREL010000012">
    <property type="protein sequence ID" value="MDT0345119.1"/>
    <property type="molecule type" value="Genomic_DNA"/>
</dbReference>
<evidence type="ECO:0000256" key="1">
    <source>
        <dbReference type="SAM" id="MobiDB-lite"/>
    </source>
</evidence>
<dbReference type="InterPro" id="IPR029063">
    <property type="entry name" value="SAM-dependent_MTases_sf"/>
</dbReference>
<evidence type="ECO:0000313" key="3">
    <source>
        <dbReference type="EMBL" id="MDT0345119.1"/>
    </source>
</evidence>
<dbReference type="Pfam" id="PF13649">
    <property type="entry name" value="Methyltransf_25"/>
    <property type="match status" value="1"/>
</dbReference>
<sequence>MSAGAVLDVGCGTGELLRLAREAGPRGRLCGVDPADAVLAQARRRSDVAWVLWISDPVGGAEGQPEHAAVPGQDLARRRGAVRRLGREPLTVTSPEIITVAARPRAGQDGPDEDKATRAHRG</sequence>
<keyword evidence="3" id="KW-0489">Methyltransferase</keyword>
<protein>
    <submittedName>
        <fullName evidence="3">Class I SAM-dependent methyltransferase</fullName>
        <ecNumber evidence="3">2.1.-.-</ecNumber>
    </submittedName>
</protein>
<proteinExistence type="predicted"/>